<feature type="domain" description="Co-chaperone HscB C-terminal oligomerisation" evidence="3">
    <location>
        <begin position="144"/>
        <end position="213"/>
    </location>
</feature>
<dbReference type="InterPro" id="IPR009073">
    <property type="entry name" value="HscB_oligo_C"/>
</dbReference>
<dbReference type="GeneID" id="25035405"/>
<dbReference type="NCBIfam" id="TIGR00714">
    <property type="entry name" value="hscB"/>
    <property type="match status" value="1"/>
</dbReference>
<dbReference type="SUPFAM" id="SSF46565">
    <property type="entry name" value="Chaperone J-domain"/>
    <property type="match status" value="1"/>
</dbReference>
<dbReference type="InterPro" id="IPR004640">
    <property type="entry name" value="HscB"/>
</dbReference>
<reference evidence="4 5" key="1">
    <citation type="journal article" date="2011" name="Science">
        <title>Comparative functional genomics of the fission yeasts.</title>
        <authorList>
            <person name="Rhind N."/>
            <person name="Chen Z."/>
            <person name="Yassour M."/>
            <person name="Thompson D.A."/>
            <person name="Haas B.J."/>
            <person name="Habib N."/>
            <person name="Wapinski I."/>
            <person name="Roy S."/>
            <person name="Lin M.F."/>
            <person name="Heiman D.I."/>
            <person name="Young S.K."/>
            <person name="Furuya K."/>
            <person name="Guo Y."/>
            <person name="Pidoux A."/>
            <person name="Chen H.M."/>
            <person name="Robbertse B."/>
            <person name="Goldberg J.M."/>
            <person name="Aoki K."/>
            <person name="Bayne E.H."/>
            <person name="Berlin A.M."/>
            <person name="Desjardins C.A."/>
            <person name="Dobbs E."/>
            <person name="Dukaj L."/>
            <person name="Fan L."/>
            <person name="FitzGerald M.G."/>
            <person name="French C."/>
            <person name="Gujja S."/>
            <person name="Hansen K."/>
            <person name="Keifenheim D."/>
            <person name="Levin J.Z."/>
            <person name="Mosher R.A."/>
            <person name="Mueller C.A."/>
            <person name="Pfiffner J."/>
            <person name="Priest M."/>
            <person name="Russ C."/>
            <person name="Smialowska A."/>
            <person name="Swoboda P."/>
            <person name="Sykes S.M."/>
            <person name="Vaughn M."/>
            <person name="Vengrova S."/>
            <person name="Yoder R."/>
            <person name="Zeng Q."/>
            <person name="Allshire R."/>
            <person name="Baulcombe D."/>
            <person name="Birren B.W."/>
            <person name="Brown W."/>
            <person name="Ekwall K."/>
            <person name="Kellis M."/>
            <person name="Leatherwood J."/>
            <person name="Levin H."/>
            <person name="Margalit H."/>
            <person name="Martienssen R."/>
            <person name="Nieduszynski C.A."/>
            <person name="Spatafora J.W."/>
            <person name="Friedman N."/>
            <person name="Dalgaard J.Z."/>
            <person name="Baumann P."/>
            <person name="Niki H."/>
            <person name="Regev A."/>
            <person name="Nusbaum C."/>
        </authorList>
    </citation>
    <scope>NUCLEOTIDE SEQUENCE [LARGE SCALE GENOMIC DNA]</scope>
    <source>
        <strain evidence="5">OY26 / ATCC MYA-4695 / CBS 11777 / NBRC 106824 / NRRL Y48691</strain>
    </source>
</reference>
<dbReference type="PANTHER" id="PTHR14021">
    <property type="entry name" value="IRON-SULFUR CLUSTER CO-CHAPERONE PROTEIN HSCB"/>
    <property type="match status" value="1"/>
</dbReference>
<dbReference type="Gene3D" id="1.10.287.110">
    <property type="entry name" value="DnaJ domain"/>
    <property type="match status" value="1"/>
</dbReference>
<evidence type="ECO:0000259" key="3">
    <source>
        <dbReference type="Pfam" id="PF07743"/>
    </source>
</evidence>
<dbReference type="HOGENOM" id="CLU_068529_1_1_1"/>
<evidence type="ECO:0000313" key="4">
    <source>
        <dbReference type="EMBL" id="EPY50313.1"/>
    </source>
</evidence>
<evidence type="ECO:0000256" key="1">
    <source>
        <dbReference type="ARBA" id="ARBA00010476"/>
    </source>
</evidence>
<dbReference type="RefSeq" id="XP_013024799.1">
    <property type="nucleotide sequence ID" value="XM_013169345.1"/>
</dbReference>
<dbReference type="Proteomes" id="UP000015464">
    <property type="component" value="Unassembled WGS sequence"/>
</dbReference>
<evidence type="ECO:0000256" key="2">
    <source>
        <dbReference type="ARBA" id="ARBA00023186"/>
    </source>
</evidence>
<dbReference type="InterPro" id="IPR036386">
    <property type="entry name" value="HscB_C_sf"/>
</dbReference>
<dbReference type="OMA" id="YFAMQIK"/>
<proteinExistence type="inferred from homology"/>
<dbReference type="GO" id="GO:0051259">
    <property type="term" value="P:protein complex oligomerization"/>
    <property type="evidence" value="ECO:0007669"/>
    <property type="project" value="InterPro"/>
</dbReference>
<keyword evidence="2" id="KW-0143">Chaperone</keyword>
<dbReference type="GO" id="GO:0005739">
    <property type="term" value="C:mitochondrion"/>
    <property type="evidence" value="ECO:0007669"/>
    <property type="project" value="TreeGrafter"/>
</dbReference>
<name>S9VQW8_SCHCR</name>
<dbReference type="GO" id="GO:0044571">
    <property type="term" value="P:[2Fe-2S] cluster assembly"/>
    <property type="evidence" value="ECO:0007669"/>
    <property type="project" value="InterPro"/>
</dbReference>
<protein>
    <submittedName>
        <fullName evidence="4">DNAJ domain-containing protein Jac1</fullName>
    </submittedName>
</protein>
<dbReference type="PANTHER" id="PTHR14021:SF15">
    <property type="entry name" value="IRON-SULFUR CLUSTER CO-CHAPERONE PROTEIN HSCB"/>
    <property type="match status" value="1"/>
</dbReference>
<sequence>MFRLPAKGFRTAIQTSLQKPALCESFIKGPVRNRSFVFQTCGKGLFSTSSKDEKQSYFEMFDFDASTLQKNPFELDTRALRASYLKKIKIHHPDVAKEVDPNTSQSKSAELTRAYNTLLAPLSRAEYILQQKGISTDSENVSDKDPEFLMQIMDVHEEISSSRDSPERIEQLMRENNIRKDEEIYKISTAMSKADWELAALHVSRLRYWNTVDRILHEL</sequence>
<dbReference type="OrthoDB" id="448954at2759"/>
<dbReference type="STRING" id="653667.S9VQW8"/>
<comment type="similarity">
    <text evidence="1">Belongs to the HscB family.</text>
</comment>
<dbReference type="GO" id="GO:0001671">
    <property type="term" value="F:ATPase activator activity"/>
    <property type="evidence" value="ECO:0007669"/>
    <property type="project" value="EnsemblFungi"/>
</dbReference>
<dbReference type="AlphaFoldDB" id="S9VQW8"/>
<dbReference type="eggNOG" id="KOG3192">
    <property type="taxonomic scope" value="Eukaryota"/>
</dbReference>
<dbReference type="Pfam" id="PF07743">
    <property type="entry name" value="HSCB_C"/>
    <property type="match status" value="1"/>
</dbReference>
<dbReference type="InterPro" id="IPR036869">
    <property type="entry name" value="J_dom_sf"/>
</dbReference>
<dbReference type="GO" id="GO:0051087">
    <property type="term" value="F:protein-folding chaperone binding"/>
    <property type="evidence" value="ECO:0007669"/>
    <property type="project" value="InterPro"/>
</dbReference>
<dbReference type="Gene3D" id="1.20.1280.20">
    <property type="entry name" value="HscB, C-terminal domain"/>
    <property type="match status" value="1"/>
</dbReference>
<evidence type="ECO:0000313" key="5">
    <source>
        <dbReference type="Proteomes" id="UP000015464"/>
    </source>
</evidence>
<dbReference type="EMBL" id="KE546993">
    <property type="protein sequence ID" value="EPY50313.1"/>
    <property type="molecule type" value="Genomic_DNA"/>
</dbReference>
<organism evidence="4 5">
    <name type="scientific">Schizosaccharomyces cryophilus (strain OY26 / ATCC MYA-4695 / CBS 11777 / NBRC 106824 / NRRL Y48691)</name>
    <name type="common">Fission yeast</name>
    <dbReference type="NCBI Taxonomy" id="653667"/>
    <lineage>
        <taxon>Eukaryota</taxon>
        <taxon>Fungi</taxon>
        <taxon>Dikarya</taxon>
        <taxon>Ascomycota</taxon>
        <taxon>Taphrinomycotina</taxon>
        <taxon>Schizosaccharomycetes</taxon>
        <taxon>Schizosaccharomycetales</taxon>
        <taxon>Schizosaccharomycetaceae</taxon>
        <taxon>Schizosaccharomyces</taxon>
    </lineage>
</organism>
<dbReference type="SUPFAM" id="SSF47144">
    <property type="entry name" value="HSC20 (HSCB), C-terminal oligomerisation domain"/>
    <property type="match status" value="1"/>
</dbReference>
<keyword evidence="5" id="KW-1185">Reference proteome</keyword>
<accession>S9VQW8</accession>
<gene>
    <name evidence="4" type="ORF">SPOG_01074</name>
</gene>